<dbReference type="PROSITE" id="PS50127">
    <property type="entry name" value="UBC_2"/>
    <property type="match status" value="1"/>
</dbReference>
<dbReference type="PROSITE" id="PS50089">
    <property type="entry name" value="ZF_RING_2"/>
    <property type="match status" value="1"/>
</dbReference>
<evidence type="ECO:0000313" key="11">
    <source>
        <dbReference type="EMBL" id="KAI5072783.1"/>
    </source>
</evidence>
<keyword evidence="2" id="KW-0808">Transferase</keyword>
<evidence type="ECO:0000256" key="3">
    <source>
        <dbReference type="ARBA" id="ARBA00022723"/>
    </source>
</evidence>
<protein>
    <recommendedName>
        <fullName evidence="1">RanBP-type and C3HC4-type zinc finger-containing protein 1</fullName>
    </recommendedName>
</protein>
<dbReference type="GO" id="GO:0016740">
    <property type="term" value="F:transferase activity"/>
    <property type="evidence" value="ECO:0007669"/>
    <property type="project" value="UniProtKB-KW"/>
</dbReference>
<evidence type="ECO:0000256" key="8">
    <source>
        <dbReference type="SAM" id="MobiDB-lite"/>
    </source>
</evidence>
<sequence length="1082" mass="120653">MKGSSRSGKMAASASAAPNWADGLDLCKKACPSCTFLNGKSAGTCSACGQALKRAKIPSDAHIIDVSSSDDDSEIECKKCSLLNKGGSWECAACATPFLESGKEPMGVSSSHVYGDPTGAKFSCEQCTFLNDMIASHCGCCGCDLGSRKLMIEKQINAYSKEINVDWSGASSSHVYMDSTGSKFTCKACTFLNEMSAPSCACCGFALELRNLMVEDQTGIDVHEAECEPSEGRLILCQACKGKFGSKSSGCELTNCNHGFCRSCLTTLVVERLLDLMQAKESDQVLIKYDSTMRCPMEGCNHPFSRGDVRLVVGPSTHEMLDEWLMTSIRDRVVCPVIRCCPNCKDMDQQLLVHPDQAHRRSLEKALKCNGLNPALGRHPSKSVLVQYLKNAAPSSILCSSCFILVCQNCGLPYVGGVAHQCDPLQRQLIGITRSITKLCFAYIQETTQCRRRKSTRKGRKGMGFFFTNSKEFNQPMQSQDGNGLIFESLVKWFTLKDFGDFEDVSKIQGTSDQEHTIEDGDMNEAKLQRGTASVVDRLAQTALEELTSYISRTSNDNKGRVSPLIAELLCCHDLPYTLMKWLVSIDSLTDITARGDLYWTVLSFMRALSSSWDLLPLLCSREAKHDCFATQSRWETPGSVMSEFEKLFKQAQFMLRRGDHLLLSNNQEIKGPKDQMKKHTEHDSSLSSSLVADVVITYEKLHKEIMLWESRTLKHHWSTSNTEVLRLLEKGVRHKEQPLCHELENNLLKLIDASSQTSSRGVRTRSMQTEMEVDSSELGEQSSAVERDEEAKRDQVHANPGPTLALVEAYKKALQKLQFNEACLLQNHYFRHYVSKSEALMLNKRRARAIIEEMTQLNTVLPLEWESSIFLRMDEQRSDVLRALIIGPEGTPYENGVFLFDLLLEETYPDTPPKVQFLTTGGGMVRFNPNLYADGKVCLSLLGTWSGPGWKAGQSTILQVLVSIQGLILVADPYFNEPGYEHSGNRQAADVYLHDQRVNTVRYSMLPALRSPDPLFLPVIHTHFLLKAPYILRQCTTWMHDVCSSSVAIELKRLINELQLELKKLTDANSRPSQDVNSQAE</sequence>
<keyword evidence="12" id="KW-1185">Reference proteome</keyword>
<dbReference type="OrthoDB" id="47801at2759"/>
<keyword evidence="3" id="KW-0479">Metal-binding</keyword>
<feature type="compositionally biased region" description="Polar residues" evidence="8">
    <location>
        <begin position="759"/>
        <end position="770"/>
    </location>
</feature>
<evidence type="ECO:0000256" key="6">
    <source>
        <dbReference type="ARBA" id="ARBA00022833"/>
    </source>
</evidence>
<feature type="domain" description="UBC core" evidence="10">
    <location>
        <begin position="846"/>
        <end position="1011"/>
    </location>
</feature>
<dbReference type="GO" id="GO:0008270">
    <property type="term" value="F:zinc ion binding"/>
    <property type="evidence" value="ECO:0007669"/>
    <property type="project" value="UniProtKB-KW"/>
</dbReference>
<dbReference type="InterPro" id="IPR017907">
    <property type="entry name" value="Znf_RING_CS"/>
</dbReference>
<keyword evidence="4 7" id="KW-0863">Zinc-finger</keyword>
<feature type="compositionally biased region" description="Basic and acidic residues" evidence="8">
    <location>
        <begin position="786"/>
        <end position="797"/>
    </location>
</feature>
<dbReference type="CDD" id="cd23810">
    <property type="entry name" value="UBCc_BIRC6"/>
    <property type="match status" value="1"/>
</dbReference>
<keyword evidence="5" id="KW-0833">Ubl conjugation pathway</keyword>
<evidence type="ECO:0000256" key="5">
    <source>
        <dbReference type="ARBA" id="ARBA00022786"/>
    </source>
</evidence>
<dbReference type="Pfam" id="PF00179">
    <property type="entry name" value="UQ_con"/>
    <property type="match status" value="1"/>
</dbReference>
<evidence type="ECO:0000256" key="7">
    <source>
        <dbReference type="PROSITE-ProRule" id="PRU00175"/>
    </source>
</evidence>
<evidence type="ECO:0000256" key="2">
    <source>
        <dbReference type="ARBA" id="ARBA00022679"/>
    </source>
</evidence>
<evidence type="ECO:0000259" key="10">
    <source>
        <dbReference type="PROSITE" id="PS50127"/>
    </source>
</evidence>
<dbReference type="EMBL" id="JABFUD020000012">
    <property type="protein sequence ID" value="KAI5072783.1"/>
    <property type="molecule type" value="Genomic_DNA"/>
</dbReference>
<evidence type="ECO:0000256" key="1">
    <source>
        <dbReference type="ARBA" id="ARBA00017887"/>
    </source>
</evidence>
<evidence type="ECO:0000256" key="4">
    <source>
        <dbReference type="ARBA" id="ARBA00022771"/>
    </source>
</evidence>
<comment type="caution">
    <text evidence="11">The sequence shown here is derived from an EMBL/GenBank/DDBJ whole genome shotgun (WGS) entry which is preliminary data.</text>
</comment>
<reference evidence="11" key="1">
    <citation type="submission" date="2021-01" db="EMBL/GenBank/DDBJ databases">
        <title>Adiantum capillus-veneris genome.</title>
        <authorList>
            <person name="Fang Y."/>
            <person name="Liao Q."/>
        </authorList>
    </citation>
    <scope>NUCLEOTIDE SEQUENCE</scope>
    <source>
        <strain evidence="11">H3</strain>
        <tissue evidence="11">Leaf</tissue>
    </source>
</reference>
<proteinExistence type="predicted"/>
<evidence type="ECO:0000313" key="12">
    <source>
        <dbReference type="Proteomes" id="UP000886520"/>
    </source>
</evidence>
<dbReference type="Gene3D" id="3.10.110.10">
    <property type="entry name" value="Ubiquitin Conjugating Enzyme"/>
    <property type="match status" value="1"/>
</dbReference>
<dbReference type="InterPro" id="IPR016135">
    <property type="entry name" value="UBQ-conjugating_enzyme/RWD"/>
</dbReference>
<dbReference type="SUPFAM" id="SSF57850">
    <property type="entry name" value="RING/U-box"/>
    <property type="match status" value="1"/>
</dbReference>
<keyword evidence="6" id="KW-0862">Zinc</keyword>
<dbReference type="InterPro" id="IPR000608">
    <property type="entry name" value="UBC"/>
</dbReference>
<dbReference type="InterPro" id="IPR001876">
    <property type="entry name" value="Znf_RanBP2"/>
</dbReference>
<accession>A0A9D4USX2</accession>
<dbReference type="PROSITE" id="PS00518">
    <property type="entry name" value="ZF_RING_1"/>
    <property type="match status" value="1"/>
</dbReference>
<feature type="domain" description="RING-type" evidence="9">
    <location>
        <begin position="237"/>
        <end position="297"/>
    </location>
</feature>
<name>A0A9D4USX2_ADICA</name>
<evidence type="ECO:0000259" key="9">
    <source>
        <dbReference type="PROSITE" id="PS50089"/>
    </source>
</evidence>
<organism evidence="11 12">
    <name type="scientific">Adiantum capillus-veneris</name>
    <name type="common">Maidenhair fern</name>
    <dbReference type="NCBI Taxonomy" id="13818"/>
    <lineage>
        <taxon>Eukaryota</taxon>
        <taxon>Viridiplantae</taxon>
        <taxon>Streptophyta</taxon>
        <taxon>Embryophyta</taxon>
        <taxon>Tracheophyta</taxon>
        <taxon>Polypodiopsida</taxon>
        <taxon>Polypodiidae</taxon>
        <taxon>Polypodiales</taxon>
        <taxon>Pteridineae</taxon>
        <taxon>Pteridaceae</taxon>
        <taxon>Vittarioideae</taxon>
        <taxon>Adiantum</taxon>
    </lineage>
</organism>
<dbReference type="PANTHER" id="PTHR46116">
    <property type="entry name" value="(E3-INDEPENDENT) E2 UBIQUITIN-CONJUGATING ENZYME"/>
    <property type="match status" value="1"/>
</dbReference>
<dbReference type="AlphaFoldDB" id="A0A9D4USX2"/>
<dbReference type="SMART" id="SM00547">
    <property type="entry name" value="ZnF_RBZ"/>
    <property type="match status" value="4"/>
</dbReference>
<dbReference type="Proteomes" id="UP000886520">
    <property type="component" value="Chromosome 12"/>
</dbReference>
<feature type="region of interest" description="Disordered" evidence="8">
    <location>
        <begin position="759"/>
        <end position="799"/>
    </location>
</feature>
<dbReference type="InterPro" id="IPR001841">
    <property type="entry name" value="Znf_RING"/>
</dbReference>
<dbReference type="SMART" id="SM00212">
    <property type="entry name" value="UBCc"/>
    <property type="match status" value="1"/>
</dbReference>
<dbReference type="PANTHER" id="PTHR46116:SF39">
    <property type="entry name" value="BACULOVIRAL IAP REPEAT-CONTAINING PROTEIN 6"/>
    <property type="match status" value="1"/>
</dbReference>
<gene>
    <name evidence="11" type="ORF">GOP47_0012889</name>
</gene>
<dbReference type="SUPFAM" id="SSF54495">
    <property type="entry name" value="UBC-like"/>
    <property type="match status" value="1"/>
</dbReference>